<gene>
    <name evidence="1" type="ORF">SAMN04244572_00260</name>
</gene>
<dbReference type="OrthoDB" id="7221817at2"/>
<evidence type="ECO:0000313" key="2">
    <source>
        <dbReference type="Proteomes" id="UP000199250"/>
    </source>
</evidence>
<dbReference type="Proteomes" id="UP000199250">
    <property type="component" value="Unassembled WGS sequence"/>
</dbReference>
<name>A0A1H6QKP4_9GAMM</name>
<reference evidence="1 2" key="1">
    <citation type="submission" date="2016-10" db="EMBL/GenBank/DDBJ databases">
        <authorList>
            <person name="de Groot N.N."/>
        </authorList>
    </citation>
    <scope>NUCLEOTIDE SEQUENCE [LARGE SCALE GENOMIC DNA]</scope>
    <source>
        <strain evidence="1 2">DSM 373</strain>
    </source>
</reference>
<dbReference type="RefSeq" id="WP_139204149.1">
    <property type="nucleotide sequence ID" value="NZ_FNYQ01000003.1"/>
</dbReference>
<sequence length="1199" mass="136681">MTDDEIVLLERASNLPDFALIKKLATALWRQDSSGHGAAIMLGAGFTRCAAQSGDISKAPPLWLDLSKRLAEELDPSNKDLPYSDPLRLAEEYRAHFGHQTMIDLLRGEINDSSWSPGELHKTVLSFPWTDVLTTNWDTLLERAATSVHTPIYNTVTKQSDLSYFRAPRIVKLHGTIDTTEKLIFTQEDYRKYPQTHAAFVNLSRQIFIENELCLLGFSGEDPNFLQWAGWVRDNLTENAHKIYLIGALKLNPAKRKYLESLNVAPVDLWGLVEEYDNPNLKHIKATEAFFSLLTSLKPKDPSNWHPTRLEGTATPEKVIKTLTTDRESYPGWLVCPHGVRWEIQTQLSEFRISQNYVNNIPKEQKEALLYEICWQYSKTYELPPQWLISELIKICDPTTRCTLAIKQQLEIAILILKSSRWTTYASATEKPVSDIAINILLQNLKHHPDNSNEVSYHCSLIARDSFNYLELEKLVDKIDEKDPIWRIKKASLVAELGRFDEGEKLVSSAFAELQTLHRKDRKSIYVFSRLAWAHFIMRGVHSNHSASVESTSSNYKKWKCDPWDHLDHVDARVNKDLEKYHQQKIEALFNPGSYKNNTNQISYSNELHLVLLINGITRETGLPIRWDNVSFIKNVVENITFLDGVNVSDKFTLSIRASNYEKSKSIKHNFSRIKIACIDKGHIDSAINYCVEAVKYWRAKHSAGPMDCKIYCIEKLRVFIEILSRLLIRANPETAKRMFVMATEIGQEKCSNHPWLHEPLKNLLNNSLLSIPPNQHGEILLHSLRFPLPNENRHLDAPNPIISNPGVRPNTSEYDQIIADLIRTVSLSSNSAQPLISNPMDGIPENVTVEVNKLFRRPLTSTSALSRLLPLVNRGFTTEMENRELSEALYGESFDYKELPNSDFFPHVFWSFPTDDPDKLASLISNTLFEKECVIDQMCLQSIIYAALNKEKKFFPTVHQAIKHFEKLTQWCPPDEQESFFAGGQAHIVSLIGQALAYSIVPALPADELTAQKYEKISNFLNVTNCPSTLLAMVYFTKNNETIEKEISKLIRQFLQGKKQENVIYASLAALKLRELSDSTGAKALISRLIYLVGSGRKTGLAHILKVLNESYIEKLLSDEDLDTLSDSLQAIYESSKYEDIDHNSSEAIDASIIRSKCVKLAKKITILRKDSYPYLDVLIKASFCDELPEVRFSSNDY</sequence>
<proteinExistence type="predicted"/>
<dbReference type="Pfam" id="PF13289">
    <property type="entry name" value="SIR2_2"/>
    <property type="match status" value="1"/>
</dbReference>
<dbReference type="AlphaFoldDB" id="A0A1H6QKP4"/>
<evidence type="ECO:0000313" key="1">
    <source>
        <dbReference type="EMBL" id="SEI44163.1"/>
    </source>
</evidence>
<protein>
    <submittedName>
        <fullName evidence="1">SIR2-like domain-containing protein</fullName>
    </submittedName>
</protein>
<accession>A0A1H6QKP4</accession>
<organism evidence="1 2">
    <name type="scientific">Azotobacter beijerinckii</name>
    <dbReference type="NCBI Taxonomy" id="170623"/>
    <lineage>
        <taxon>Bacteria</taxon>
        <taxon>Pseudomonadati</taxon>
        <taxon>Pseudomonadota</taxon>
        <taxon>Gammaproteobacteria</taxon>
        <taxon>Pseudomonadales</taxon>
        <taxon>Pseudomonadaceae</taxon>
        <taxon>Azotobacter</taxon>
    </lineage>
</organism>
<dbReference type="EMBL" id="FNYQ01000003">
    <property type="protein sequence ID" value="SEI44163.1"/>
    <property type="molecule type" value="Genomic_DNA"/>
</dbReference>